<evidence type="ECO:0000313" key="10">
    <source>
        <dbReference type="Proteomes" id="UP000282386"/>
    </source>
</evidence>
<dbReference type="Pfam" id="PF11700">
    <property type="entry name" value="ATG22"/>
    <property type="match status" value="1"/>
</dbReference>
<keyword evidence="2" id="KW-0813">Transport</keyword>
<feature type="compositionally biased region" description="Basic and acidic residues" evidence="6">
    <location>
        <begin position="461"/>
        <end position="471"/>
    </location>
</feature>
<dbReference type="InterPro" id="IPR020846">
    <property type="entry name" value="MFS_dom"/>
</dbReference>
<organism evidence="9 10">
    <name type="scientific">Rothia aeria</name>
    <dbReference type="NCBI Taxonomy" id="172042"/>
    <lineage>
        <taxon>Bacteria</taxon>
        <taxon>Bacillati</taxon>
        <taxon>Actinomycetota</taxon>
        <taxon>Actinomycetes</taxon>
        <taxon>Micrococcales</taxon>
        <taxon>Micrococcaceae</taxon>
        <taxon>Rothia</taxon>
    </lineage>
</organism>
<dbReference type="GO" id="GO:0005886">
    <property type="term" value="C:plasma membrane"/>
    <property type="evidence" value="ECO:0007669"/>
    <property type="project" value="UniProtKB-SubCell"/>
</dbReference>
<evidence type="ECO:0000313" key="9">
    <source>
        <dbReference type="EMBL" id="VEI24138.1"/>
    </source>
</evidence>
<keyword evidence="5 7" id="KW-0472">Membrane</keyword>
<feature type="transmembrane region" description="Helical" evidence="7">
    <location>
        <begin position="331"/>
        <end position="348"/>
    </location>
</feature>
<keyword evidence="3 7" id="KW-0812">Transmembrane</keyword>
<accession>A0A7Z9A5F1</accession>
<evidence type="ECO:0000256" key="4">
    <source>
        <dbReference type="ARBA" id="ARBA00022989"/>
    </source>
</evidence>
<gene>
    <name evidence="9" type="ORF">NCTC10207_01926</name>
</gene>
<dbReference type="AlphaFoldDB" id="A0A7Z9A5F1"/>
<feature type="region of interest" description="Disordered" evidence="6">
    <location>
        <begin position="448"/>
        <end position="471"/>
    </location>
</feature>
<dbReference type="SUPFAM" id="SSF103473">
    <property type="entry name" value="MFS general substrate transporter"/>
    <property type="match status" value="1"/>
</dbReference>
<feature type="transmembrane region" description="Helical" evidence="7">
    <location>
        <begin position="301"/>
        <end position="322"/>
    </location>
</feature>
<dbReference type="Gene3D" id="1.20.1250.20">
    <property type="entry name" value="MFS general substrate transporter like domains"/>
    <property type="match status" value="2"/>
</dbReference>
<dbReference type="PANTHER" id="PTHR23519:SF1">
    <property type="entry name" value="AUTOPHAGY-RELATED PROTEIN 22"/>
    <property type="match status" value="1"/>
</dbReference>
<dbReference type="Proteomes" id="UP000282386">
    <property type="component" value="Chromosome"/>
</dbReference>
<dbReference type="InterPro" id="IPR024671">
    <property type="entry name" value="Atg22-like"/>
</dbReference>
<protein>
    <submittedName>
        <fullName evidence="9">Vacuole effluxer Atg22 like</fullName>
    </submittedName>
</protein>
<evidence type="ECO:0000256" key="7">
    <source>
        <dbReference type="SAM" id="Phobius"/>
    </source>
</evidence>
<sequence length="471" mass="51139">MATTPDHSTSRRSVASWVLWDVGSSSFDTIMTTFIFTVYLTSAYFGSKEGTSAALSLGLTIAGFFIALLAPVTGQRADKTGKGVFWLGVNTLSLVALTALCFFVAPSPAYLWLGVSLVSAASVFSEFAFVNYNAVLPRVSTPNNIGKISGLGWSAGYLGGVLALGVVLWGFVLEPNGLRLSTDDAFNIRAVALFSAFWCLVFCLPLLVRMRRRERFLPEVLPVRELKFLERGFTRLSPARQGGLFASYRELWRTIVRLQKSAPQTLYFLLASAVFRDGLTGIFTFGGILAAGTFGFTTSDVIIFGIAGNAVAAIGAVLGGYLDDYLGPKKIIVFSLVGILLAATPLLLFPYPGTFWVCALVLCLFVGPAQSASRTFLARIADPGTEGELFGLYSTTGRATSFLAPMLFGVFVVIFNAQVWGILGIMIVILAGLLMLLPLESPEALRQRKARRLEKKQVKRERKEQKAAHRR</sequence>
<dbReference type="PROSITE" id="PS50850">
    <property type="entry name" value="MFS"/>
    <property type="match status" value="1"/>
</dbReference>
<dbReference type="InterPro" id="IPR050495">
    <property type="entry name" value="ATG22/LtaA_families"/>
</dbReference>
<reference evidence="9 10" key="1">
    <citation type="submission" date="2018-12" db="EMBL/GenBank/DDBJ databases">
        <authorList>
            <consortium name="Pathogen Informatics"/>
        </authorList>
    </citation>
    <scope>NUCLEOTIDE SEQUENCE [LARGE SCALE GENOMIC DNA]</scope>
    <source>
        <strain evidence="9 10">NCTC10207</strain>
    </source>
</reference>
<feature type="domain" description="Major facilitator superfamily (MFS) profile" evidence="8">
    <location>
        <begin position="265"/>
        <end position="471"/>
    </location>
</feature>
<dbReference type="GO" id="GO:0022857">
    <property type="term" value="F:transmembrane transporter activity"/>
    <property type="evidence" value="ECO:0007669"/>
    <property type="project" value="InterPro"/>
</dbReference>
<evidence type="ECO:0000259" key="8">
    <source>
        <dbReference type="PROSITE" id="PS50850"/>
    </source>
</evidence>
<feature type="transmembrane region" description="Helical" evidence="7">
    <location>
        <begin position="17"/>
        <end position="40"/>
    </location>
</feature>
<dbReference type="RefSeq" id="WP_126500489.1">
    <property type="nucleotide sequence ID" value="NZ_CAJPQC010000007.1"/>
</dbReference>
<feature type="transmembrane region" description="Helical" evidence="7">
    <location>
        <begin position="151"/>
        <end position="173"/>
    </location>
</feature>
<evidence type="ECO:0000256" key="6">
    <source>
        <dbReference type="SAM" id="MobiDB-lite"/>
    </source>
</evidence>
<keyword evidence="4 7" id="KW-1133">Transmembrane helix</keyword>
<evidence type="ECO:0000256" key="1">
    <source>
        <dbReference type="ARBA" id="ARBA00004651"/>
    </source>
</evidence>
<comment type="subcellular location">
    <subcellularLocation>
        <location evidence="1">Cell membrane</location>
        <topology evidence="1">Multi-pass membrane protein</topology>
    </subcellularLocation>
</comment>
<evidence type="ECO:0000256" key="5">
    <source>
        <dbReference type="ARBA" id="ARBA00023136"/>
    </source>
</evidence>
<feature type="compositionally biased region" description="Basic residues" evidence="6">
    <location>
        <begin position="448"/>
        <end position="460"/>
    </location>
</feature>
<proteinExistence type="predicted"/>
<feature type="transmembrane region" description="Helical" evidence="7">
    <location>
        <begin position="84"/>
        <end position="105"/>
    </location>
</feature>
<feature type="transmembrane region" description="Helical" evidence="7">
    <location>
        <begin position="52"/>
        <end position="72"/>
    </location>
</feature>
<evidence type="ECO:0000256" key="2">
    <source>
        <dbReference type="ARBA" id="ARBA00022448"/>
    </source>
</evidence>
<dbReference type="PANTHER" id="PTHR23519">
    <property type="entry name" value="AUTOPHAGY-RELATED PROTEIN 22"/>
    <property type="match status" value="1"/>
</dbReference>
<feature type="transmembrane region" description="Helical" evidence="7">
    <location>
        <begin position="111"/>
        <end position="130"/>
    </location>
</feature>
<feature type="transmembrane region" description="Helical" evidence="7">
    <location>
        <begin position="266"/>
        <end position="289"/>
    </location>
</feature>
<dbReference type="EMBL" id="LR134479">
    <property type="protein sequence ID" value="VEI24138.1"/>
    <property type="molecule type" value="Genomic_DNA"/>
</dbReference>
<evidence type="ECO:0000256" key="3">
    <source>
        <dbReference type="ARBA" id="ARBA00022692"/>
    </source>
</evidence>
<name>A0A7Z9A5F1_9MICC</name>
<feature type="transmembrane region" description="Helical" evidence="7">
    <location>
        <begin position="389"/>
        <end position="414"/>
    </location>
</feature>
<dbReference type="InterPro" id="IPR036259">
    <property type="entry name" value="MFS_trans_sf"/>
</dbReference>
<feature type="transmembrane region" description="Helical" evidence="7">
    <location>
        <begin position="420"/>
        <end position="439"/>
    </location>
</feature>
<feature type="transmembrane region" description="Helical" evidence="7">
    <location>
        <begin position="185"/>
        <end position="208"/>
    </location>
</feature>
<feature type="transmembrane region" description="Helical" evidence="7">
    <location>
        <begin position="354"/>
        <end position="377"/>
    </location>
</feature>